<gene>
    <name evidence="1" type="ORF">STIAU_8610</name>
</gene>
<name>Q09BB8_STIAD</name>
<dbReference type="Proteomes" id="UP000032702">
    <property type="component" value="Unassembled WGS sequence"/>
</dbReference>
<evidence type="ECO:0000313" key="2">
    <source>
        <dbReference type="Proteomes" id="UP000032702"/>
    </source>
</evidence>
<sequence>MKRTSTMGGIGKALGKVIDVVKPFIAAVNPIAGLALGLAGDLMQGKNPLQSLLGAATDLIPGGGVLKNALGAFGGSGLLDGAGGNSLLSGALNLATGKGKFTDILGDFVKGAGSGGLSQLGLGNAAELTAQRFASTLLS</sequence>
<accession>Q09BB8</accession>
<evidence type="ECO:0000313" key="1">
    <source>
        <dbReference type="EMBL" id="EAU69104.1"/>
    </source>
</evidence>
<organism evidence="1 2">
    <name type="scientific">Stigmatella aurantiaca (strain DW4/3-1)</name>
    <dbReference type="NCBI Taxonomy" id="378806"/>
    <lineage>
        <taxon>Bacteria</taxon>
        <taxon>Pseudomonadati</taxon>
        <taxon>Myxococcota</taxon>
        <taxon>Myxococcia</taxon>
        <taxon>Myxococcales</taxon>
        <taxon>Cystobacterineae</taxon>
        <taxon>Archangiaceae</taxon>
        <taxon>Stigmatella</taxon>
    </lineage>
</organism>
<comment type="caution">
    <text evidence="1">The sequence shown here is derived from an EMBL/GenBank/DDBJ whole genome shotgun (WGS) entry which is preliminary data.</text>
</comment>
<reference evidence="1 2" key="1">
    <citation type="submission" date="2006-04" db="EMBL/GenBank/DDBJ databases">
        <authorList>
            <person name="Nierman W.C."/>
        </authorList>
    </citation>
    <scope>NUCLEOTIDE SEQUENCE [LARGE SCALE GENOMIC DNA]</scope>
    <source>
        <strain evidence="1 2">DW4/3-1</strain>
    </source>
</reference>
<dbReference type="AlphaFoldDB" id="Q09BB8"/>
<dbReference type="PATRIC" id="fig|378806.16.peg.8483"/>
<protein>
    <submittedName>
        <fullName evidence="1">Uncharacterized protein</fullName>
    </submittedName>
</protein>
<proteinExistence type="predicted"/>
<dbReference type="EMBL" id="AAMD01000009">
    <property type="protein sequence ID" value="EAU69104.1"/>
    <property type="molecule type" value="Genomic_DNA"/>
</dbReference>